<evidence type="ECO:0000313" key="3">
    <source>
        <dbReference type="EMBL" id="KAH7546099.1"/>
    </source>
</evidence>
<gene>
    <name evidence="3" type="ORF">FEM48_Zijuj01G0164700</name>
</gene>
<dbReference type="AlphaFoldDB" id="A0A978W2B5"/>
<feature type="transmembrane region" description="Helical" evidence="1">
    <location>
        <begin position="302"/>
        <end position="329"/>
    </location>
</feature>
<evidence type="ECO:0000313" key="4">
    <source>
        <dbReference type="Proteomes" id="UP000813462"/>
    </source>
</evidence>
<dbReference type="EMBL" id="JAEACU010000001">
    <property type="protein sequence ID" value="KAH7546099.1"/>
    <property type="molecule type" value="Genomic_DNA"/>
</dbReference>
<dbReference type="Proteomes" id="UP000813462">
    <property type="component" value="Unassembled WGS sequence"/>
</dbReference>
<dbReference type="Pfam" id="PF13968">
    <property type="entry name" value="DUF4220"/>
    <property type="match status" value="1"/>
</dbReference>
<evidence type="ECO:0000256" key="1">
    <source>
        <dbReference type="SAM" id="Phobius"/>
    </source>
</evidence>
<dbReference type="InterPro" id="IPR007658">
    <property type="entry name" value="DUF594"/>
</dbReference>
<evidence type="ECO:0000259" key="2">
    <source>
        <dbReference type="Pfam" id="PF13968"/>
    </source>
</evidence>
<name>A0A978W2B5_ZIZJJ</name>
<feature type="transmembrane region" description="Helical" evidence="1">
    <location>
        <begin position="275"/>
        <end position="296"/>
    </location>
</feature>
<protein>
    <recommendedName>
        <fullName evidence="2">DUF4220 domain-containing protein</fullName>
    </recommendedName>
</protein>
<accession>A0A978W2B5</accession>
<comment type="caution">
    <text evidence="3">The sequence shown here is derived from an EMBL/GenBank/DDBJ whole genome shotgun (WGS) entry which is preliminary data.</text>
</comment>
<keyword evidence="1" id="KW-1133">Transmembrane helix</keyword>
<keyword evidence="1" id="KW-0472">Membrane</keyword>
<dbReference type="PANTHER" id="PTHR31325">
    <property type="entry name" value="OS01G0798800 PROTEIN-RELATED"/>
    <property type="match status" value="1"/>
</dbReference>
<feature type="domain" description="DUF4220" evidence="2">
    <location>
        <begin position="55"/>
        <end position="375"/>
    </location>
</feature>
<keyword evidence="1" id="KW-0812">Transmembrane</keyword>
<reference evidence="3" key="1">
    <citation type="journal article" date="2021" name="Front. Plant Sci.">
        <title>Chromosome-Scale Genome Assembly for Chinese Sour Jujube and Insights Into Its Genome Evolution and Domestication Signature.</title>
        <authorList>
            <person name="Shen L.-Y."/>
            <person name="Luo H."/>
            <person name="Wang X.-L."/>
            <person name="Wang X.-M."/>
            <person name="Qiu X.-J."/>
            <person name="Liu H."/>
            <person name="Zhou S.-S."/>
            <person name="Jia K.-H."/>
            <person name="Nie S."/>
            <person name="Bao Y.-T."/>
            <person name="Zhang R.-G."/>
            <person name="Yun Q.-Z."/>
            <person name="Chai Y.-H."/>
            <person name="Lu J.-Y."/>
            <person name="Li Y."/>
            <person name="Zhao S.-W."/>
            <person name="Mao J.-F."/>
            <person name="Jia S.-G."/>
            <person name="Mao Y.-M."/>
        </authorList>
    </citation>
    <scope>NUCLEOTIDE SEQUENCE</scope>
    <source>
        <strain evidence="3">AT0</strain>
        <tissue evidence="3">Leaf</tissue>
    </source>
</reference>
<proteinExistence type="predicted"/>
<feature type="transmembrane region" description="Helical" evidence="1">
    <location>
        <begin position="49"/>
        <end position="70"/>
    </location>
</feature>
<dbReference type="Pfam" id="PF04578">
    <property type="entry name" value="DUF594"/>
    <property type="match status" value="1"/>
</dbReference>
<organism evidence="3 4">
    <name type="scientific">Ziziphus jujuba var. spinosa</name>
    <dbReference type="NCBI Taxonomy" id="714518"/>
    <lineage>
        <taxon>Eukaryota</taxon>
        <taxon>Viridiplantae</taxon>
        <taxon>Streptophyta</taxon>
        <taxon>Embryophyta</taxon>
        <taxon>Tracheophyta</taxon>
        <taxon>Spermatophyta</taxon>
        <taxon>Magnoliopsida</taxon>
        <taxon>eudicotyledons</taxon>
        <taxon>Gunneridae</taxon>
        <taxon>Pentapetalae</taxon>
        <taxon>rosids</taxon>
        <taxon>fabids</taxon>
        <taxon>Rosales</taxon>
        <taxon>Rhamnaceae</taxon>
        <taxon>Paliureae</taxon>
        <taxon>Ziziphus</taxon>
    </lineage>
</organism>
<dbReference type="InterPro" id="IPR025315">
    <property type="entry name" value="DUF4220"/>
</dbReference>
<sequence>MHTYLMAKRLKDFWDNWGIEVLVTVSCGMHMVLTLFGSSRRRMTARQGLVRFIIWSAYLLSSYVVTVIIGKLTLIQVNESTKENTDSELKGFLAPLLLVQLGSRDAITAYSIEDDRLGLRQFPNVVAQLSAVLWILFRSWNNSLVSYLYFPLLLAGSIKYGENAWALYTALSGSSGITTDEFEQEEAIQKVFKHDKDIPNNRNLEMILKAYYRFFCLKPHIETWIYRPLYITLNELSIDNMDSPLEIFQITDFELGFMYDVLYTKAPIVYTRTGFVLRLITSLSLVSCSIAFAIWFKDAFVYYINAGFTIVVLGVILTLEIYQIYMLLFSEWAILTMIKHSKNPIVKRLLIFLAPQATRWKRWSNTLGQFNLIRYCLDYDNLCCSRILKLASLDIQITNWRSLDKPSAREVSGHCGRYGITELHTSVDGTEFDKSILVWHLATEICYHSHIQFEHSNSKIKMGRYLSNYMMYLLALRSQMLSITTSEIVLEDARKQITEFLKDKSSVKNVETACRELKKPNVEGKNFKAEPQTMVTRDWYLLKDAKQVSENLLGREGDTWEVIFSVWVEMLCFAATHCRADNHAEQLRRGGEIVTHVWLMLLHQTDAGGSGSNDQP</sequence>